<organism evidence="2 3">
    <name type="scientific">Pseudoxanthomonas indica</name>
    <dbReference type="NCBI Taxonomy" id="428993"/>
    <lineage>
        <taxon>Bacteria</taxon>
        <taxon>Pseudomonadati</taxon>
        <taxon>Pseudomonadota</taxon>
        <taxon>Gammaproteobacteria</taxon>
        <taxon>Lysobacterales</taxon>
        <taxon>Lysobacteraceae</taxon>
        <taxon>Pseudoxanthomonas</taxon>
    </lineage>
</organism>
<dbReference type="SUPFAM" id="SSF140931">
    <property type="entry name" value="Fic-like"/>
    <property type="match status" value="1"/>
</dbReference>
<dbReference type="OrthoDB" id="9802752at2"/>
<name>A0A1T5LC99_9GAMM</name>
<reference evidence="2 3" key="1">
    <citation type="submission" date="2017-02" db="EMBL/GenBank/DDBJ databases">
        <authorList>
            <person name="Peterson S.W."/>
        </authorList>
    </citation>
    <scope>NUCLEOTIDE SEQUENCE [LARGE SCALE GENOMIC DNA]</scope>
    <source>
        <strain evidence="2 3">P15</strain>
    </source>
</reference>
<dbReference type="Proteomes" id="UP000190341">
    <property type="component" value="Unassembled WGS sequence"/>
</dbReference>
<evidence type="ECO:0000313" key="2">
    <source>
        <dbReference type="EMBL" id="SKC73622.1"/>
    </source>
</evidence>
<dbReference type="Pfam" id="PF02661">
    <property type="entry name" value="Fic"/>
    <property type="match status" value="1"/>
</dbReference>
<dbReference type="GO" id="GO:0016301">
    <property type="term" value="F:kinase activity"/>
    <property type="evidence" value="ECO:0007669"/>
    <property type="project" value="InterPro"/>
</dbReference>
<keyword evidence="3" id="KW-1185">Reference proteome</keyword>
<proteinExistence type="predicted"/>
<dbReference type="PROSITE" id="PS51459">
    <property type="entry name" value="FIDO"/>
    <property type="match status" value="1"/>
</dbReference>
<evidence type="ECO:0000313" key="3">
    <source>
        <dbReference type="Proteomes" id="UP000190341"/>
    </source>
</evidence>
<accession>A0A1T5LC99</accession>
<dbReference type="InterPro" id="IPR053737">
    <property type="entry name" value="Type_II_TA_Toxin"/>
</dbReference>
<dbReference type="InterPro" id="IPR036597">
    <property type="entry name" value="Fido-like_dom_sf"/>
</dbReference>
<dbReference type="RefSeq" id="WP_079724666.1">
    <property type="nucleotide sequence ID" value="NZ_BMCL01000001.1"/>
</dbReference>
<dbReference type="PIRSF" id="PIRSF018297">
    <property type="entry name" value="Doc"/>
    <property type="match status" value="1"/>
</dbReference>
<feature type="domain" description="Fido" evidence="1">
    <location>
        <begin position="8"/>
        <end position="126"/>
    </location>
</feature>
<protein>
    <submittedName>
        <fullName evidence="2">Death on curing protein</fullName>
    </submittedName>
</protein>
<sequence>MSEGPRWLREAVVLAIHEAQLAEHGGPAGVRDASLMESALARPRQLQAYGMPPPDLAALAAAYGYGLARNHPFVDGNKRTALVVMETFLNLNGWELEASNVECVQEMLMLAGGELDEAALADWLRPRLRALDKIG</sequence>
<dbReference type="STRING" id="428993.SAMN06296058_2292"/>
<gene>
    <name evidence="2" type="ORF">SAMN06296058_2292</name>
</gene>
<dbReference type="NCBIfam" id="TIGR01550">
    <property type="entry name" value="DOC_P1"/>
    <property type="match status" value="1"/>
</dbReference>
<dbReference type="InterPro" id="IPR006440">
    <property type="entry name" value="Doc"/>
</dbReference>
<dbReference type="PANTHER" id="PTHR39426">
    <property type="entry name" value="HOMOLOGY TO DEATH-ON-CURING PROTEIN OF PHAGE P1"/>
    <property type="match status" value="1"/>
</dbReference>
<dbReference type="AlphaFoldDB" id="A0A1T5LC99"/>
<dbReference type="EMBL" id="FUZV01000002">
    <property type="protein sequence ID" value="SKC73622.1"/>
    <property type="molecule type" value="Genomic_DNA"/>
</dbReference>
<dbReference type="PANTHER" id="PTHR39426:SF1">
    <property type="entry name" value="HOMOLOGY TO DEATH-ON-CURING PROTEIN OF PHAGE P1"/>
    <property type="match status" value="1"/>
</dbReference>
<evidence type="ECO:0000259" key="1">
    <source>
        <dbReference type="PROSITE" id="PS51459"/>
    </source>
</evidence>
<dbReference type="Gene3D" id="1.20.120.1870">
    <property type="entry name" value="Fic/DOC protein, Fido domain"/>
    <property type="match status" value="1"/>
</dbReference>
<dbReference type="InterPro" id="IPR003812">
    <property type="entry name" value="Fido"/>
</dbReference>